<dbReference type="SUPFAM" id="SSF52540">
    <property type="entry name" value="P-loop containing nucleoside triphosphate hydrolases"/>
    <property type="match status" value="1"/>
</dbReference>
<dbReference type="EMBL" id="JAGINW010000001">
    <property type="protein sequence ID" value="MBP2324356.1"/>
    <property type="molecule type" value="Genomic_DNA"/>
</dbReference>
<dbReference type="SUPFAM" id="SSF46894">
    <property type="entry name" value="C-terminal effector domain of the bipartite response regulators"/>
    <property type="match status" value="1"/>
</dbReference>
<evidence type="ECO:0000256" key="2">
    <source>
        <dbReference type="ARBA" id="ARBA00023125"/>
    </source>
</evidence>
<sequence length="899" mass="96924">MLVVRVLGPVEVTVEGTRVDLGGTLPRRLLTALAVADGQVVPDDRLAELVWGRQQPAKVSAALQVYVSRLRKALGPDGRDVVERDGIGYRLRAELDAAVFTNAVDEYRKLNDPVEIMRGLTEALDLWRGEPYADLDDVDAARTRLKELREVALEERAAARVASGDAAGAVPDLEELVRAAPLRERRWALLILALYRGGRQGDALATVRRARQVLADELGVDPGDELQDLERQVLAHDPRLTVPEPTRSQPGGRPLTSFLGREAELSTIAEQLATQRLVSLIGPAGVGKTRLAVEYVGKAWFARLADVRQSGELPSVVADAVGLIAVQDDPITATIRTIAARSGLLVLDNCEHVVAAAAELAMTLIAGCPQLKILATSREPLGVDGEVTVVIDPLPPASADALLVDRVQAIRPGWHPSPEELADARRISAALDGLPLAIELAAARARMFGLSEIAERLDDRFALLGQVPRGSLAVHATLEAAIGWSVDLLSEEDRALLLRLWPFEGGFSLEAAEHQNGGQALESLSSLVTRSVVVADTTVMPTRYLLLESVRAYCESIDPDPARTRAAHAEWVHELGRRCLVAMRGKRADWYLRVLSRELPNIRAGLKHDLEHAPGEALQTLVRLGLLFTRTVHKIEAATLARDVLAAASDAPAFQRARGMVVLLALTAIGGDRAAAGRLLADAFEVAKDIGDDEDPLDVSELYYHLAFCSVEIADVPNTLLATERAIRIGIPSIARAAETVRAAAYVVQAHVEGDVPAMLDAARVARRLGRGFTAGWSSLVFAEANALAGDAAEALNAVRHALGVFNREQDIPNAIGAFYFAAVAFARTGRPFDAVRLLTAVHEHANRFVARPPTLLVHEIDWVDEALADVLEPAERAVAEAEGLQLTWADMVDLVMTA</sequence>
<organism evidence="5 6">
    <name type="scientific">Kibdelosporangium banguiense</name>
    <dbReference type="NCBI Taxonomy" id="1365924"/>
    <lineage>
        <taxon>Bacteria</taxon>
        <taxon>Bacillati</taxon>
        <taxon>Actinomycetota</taxon>
        <taxon>Actinomycetes</taxon>
        <taxon>Pseudonocardiales</taxon>
        <taxon>Pseudonocardiaceae</taxon>
        <taxon>Kibdelosporangium</taxon>
    </lineage>
</organism>
<dbReference type="Pfam" id="PF00486">
    <property type="entry name" value="Trans_reg_C"/>
    <property type="match status" value="1"/>
</dbReference>
<comment type="caution">
    <text evidence="5">The sequence shown here is derived from an EMBL/GenBank/DDBJ whole genome shotgun (WGS) entry which is preliminary data.</text>
</comment>
<accession>A0ABS4TKI2</accession>
<dbReference type="SMART" id="SM01043">
    <property type="entry name" value="BTAD"/>
    <property type="match status" value="1"/>
</dbReference>
<feature type="domain" description="OmpR/PhoB-type" evidence="4">
    <location>
        <begin position="1"/>
        <end position="93"/>
    </location>
</feature>
<evidence type="ECO:0000313" key="6">
    <source>
        <dbReference type="Proteomes" id="UP001519332"/>
    </source>
</evidence>
<dbReference type="Gene3D" id="1.10.10.10">
    <property type="entry name" value="Winged helix-like DNA-binding domain superfamily/Winged helix DNA-binding domain"/>
    <property type="match status" value="1"/>
</dbReference>
<evidence type="ECO:0000256" key="1">
    <source>
        <dbReference type="ARBA" id="ARBA00005820"/>
    </source>
</evidence>
<dbReference type="PROSITE" id="PS51755">
    <property type="entry name" value="OMPR_PHOB"/>
    <property type="match status" value="1"/>
</dbReference>
<dbReference type="InterPro" id="IPR001867">
    <property type="entry name" value="OmpR/PhoB-type_DNA-bd"/>
</dbReference>
<dbReference type="Gene3D" id="3.40.50.300">
    <property type="entry name" value="P-loop containing nucleotide triphosphate hydrolases"/>
    <property type="match status" value="1"/>
</dbReference>
<dbReference type="PANTHER" id="PTHR47691:SF3">
    <property type="entry name" value="HTH-TYPE TRANSCRIPTIONAL REGULATOR RV0890C-RELATED"/>
    <property type="match status" value="1"/>
</dbReference>
<dbReference type="PRINTS" id="PR00364">
    <property type="entry name" value="DISEASERSIST"/>
</dbReference>
<dbReference type="InterPro" id="IPR058852">
    <property type="entry name" value="HTH_77"/>
</dbReference>
<dbReference type="InterPro" id="IPR011990">
    <property type="entry name" value="TPR-like_helical_dom_sf"/>
</dbReference>
<dbReference type="Gene3D" id="1.25.40.10">
    <property type="entry name" value="Tetratricopeptide repeat domain"/>
    <property type="match status" value="1"/>
</dbReference>
<dbReference type="RefSeq" id="WP_209641648.1">
    <property type="nucleotide sequence ID" value="NZ_JAGINW010000001.1"/>
</dbReference>
<dbReference type="SUPFAM" id="SSF48452">
    <property type="entry name" value="TPR-like"/>
    <property type="match status" value="1"/>
</dbReference>
<evidence type="ECO:0000256" key="3">
    <source>
        <dbReference type="PROSITE-ProRule" id="PRU01091"/>
    </source>
</evidence>
<feature type="DNA-binding region" description="OmpR/PhoB-type" evidence="3">
    <location>
        <begin position="1"/>
        <end position="93"/>
    </location>
</feature>
<keyword evidence="2 3" id="KW-0238">DNA-binding</keyword>
<keyword evidence="6" id="KW-1185">Reference proteome</keyword>
<dbReference type="PANTHER" id="PTHR47691">
    <property type="entry name" value="REGULATOR-RELATED"/>
    <property type="match status" value="1"/>
</dbReference>
<proteinExistence type="inferred from homology"/>
<dbReference type="InterPro" id="IPR036388">
    <property type="entry name" value="WH-like_DNA-bd_sf"/>
</dbReference>
<dbReference type="Pfam" id="PF03704">
    <property type="entry name" value="BTAD"/>
    <property type="match status" value="1"/>
</dbReference>
<name>A0ABS4TKI2_9PSEU</name>
<dbReference type="CDD" id="cd00383">
    <property type="entry name" value="trans_reg_C"/>
    <property type="match status" value="1"/>
</dbReference>
<evidence type="ECO:0000313" key="5">
    <source>
        <dbReference type="EMBL" id="MBP2324356.1"/>
    </source>
</evidence>
<dbReference type="SMART" id="SM00862">
    <property type="entry name" value="Trans_reg_C"/>
    <property type="match status" value="1"/>
</dbReference>
<dbReference type="InterPro" id="IPR005158">
    <property type="entry name" value="BTAD"/>
</dbReference>
<dbReference type="InterPro" id="IPR027417">
    <property type="entry name" value="P-loop_NTPase"/>
</dbReference>
<comment type="similarity">
    <text evidence="1">Belongs to the AfsR/DnrI/RedD regulatory family.</text>
</comment>
<dbReference type="Pfam" id="PF25872">
    <property type="entry name" value="HTH_77"/>
    <property type="match status" value="1"/>
</dbReference>
<reference evidence="5 6" key="1">
    <citation type="submission" date="2021-03" db="EMBL/GenBank/DDBJ databases">
        <title>Sequencing the genomes of 1000 actinobacteria strains.</title>
        <authorList>
            <person name="Klenk H.-P."/>
        </authorList>
    </citation>
    <scope>NUCLEOTIDE SEQUENCE [LARGE SCALE GENOMIC DNA]</scope>
    <source>
        <strain evidence="5 6">DSM 46670</strain>
    </source>
</reference>
<dbReference type="Proteomes" id="UP001519332">
    <property type="component" value="Unassembled WGS sequence"/>
</dbReference>
<gene>
    <name evidence="5" type="ORF">JOF56_004741</name>
</gene>
<dbReference type="CDD" id="cd15831">
    <property type="entry name" value="BTAD"/>
    <property type="match status" value="1"/>
</dbReference>
<evidence type="ECO:0000259" key="4">
    <source>
        <dbReference type="PROSITE" id="PS51755"/>
    </source>
</evidence>
<protein>
    <submittedName>
        <fullName evidence="5">ATPase/DNA-binding SARP family transcriptional activator</fullName>
    </submittedName>
</protein>
<dbReference type="InterPro" id="IPR016032">
    <property type="entry name" value="Sig_transdc_resp-reg_C-effctor"/>
</dbReference>